<dbReference type="Pfam" id="PF08873">
    <property type="entry name" value="Phage_Mu_Gp37"/>
    <property type="match status" value="1"/>
</dbReference>
<dbReference type="InterPro" id="IPR014972">
    <property type="entry name" value="Phage_Mu_Gp37"/>
</dbReference>
<comment type="caution">
    <text evidence="1">The sequence shown here is derived from an EMBL/GenBank/DDBJ whole genome shotgun (WGS) entry which is preliminary data.</text>
</comment>
<organism evidence="1 2">
    <name type="scientific">Dyella lutea</name>
    <dbReference type="NCBI Taxonomy" id="2950441"/>
    <lineage>
        <taxon>Bacteria</taxon>
        <taxon>Pseudomonadati</taxon>
        <taxon>Pseudomonadota</taxon>
        <taxon>Gammaproteobacteria</taxon>
        <taxon>Lysobacterales</taxon>
        <taxon>Rhodanobacteraceae</taxon>
        <taxon>Dyella</taxon>
    </lineage>
</organism>
<sequence>MSLLDVRTAIVDTIKAALPASTMVEAHRGRFDSVEELKRFATRAPAVLVALLRAPLNDATEAMPRIPAGWAVFVVTRDIPQLARDAGAIALVEKLQLLISGNTWGRDDTSAPVSIDASNLYSDRIDNLGVALWGISFEQTISNPVLDQAALDALGLFETFHQDIDVAPADGQIDITETDTLPQ</sequence>
<proteinExistence type="predicted"/>
<dbReference type="EMBL" id="JAMZEK010000003">
    <property type="protein sequence ID" value="MCP1375389.1"/>
    <property type="molecule type" value="Genomic_DNA"/>
</dbReference>
<evidence type="ECO:0000313" key="1">
    <source>
        <dbReference type="EMBL" id="MCP1375389.1"/>
    </source>
</evidence>
<name>A0ABT1FDE1_9GAMM</name>
<accession>A0ABT1FDE1</accession>
<protein>
    <submittedName>
        <fullName evidence="1">DUF1834 family protein</fullName>
    </submittedName>
</protein>
<evidence type="ECO:0000313" key="2">
    <source>
        <dbReference type="Proteomes" id="UP001204615"/>
    </source>
</evidence>
<keyword evidence="2" id="KW-1185">Reference proteome</keyword>
<gene>
    <name evidence="1" type="ORF">NC595_15165</name>
</gene>
<dbReference type="RefSeq" id="WP_253567847.1">
    <property type="nucleotide sequence ID" value="NZ_JAMZEK010000003.1"/>
</dbReference>
<reference evidence="1 2" key="1">
    <citation type="submission" date="2022-06" db="EMBL/GenBank/DDBJ databases">
        <title>Dyella sp. Sa strain:Sa Genome sequencing.</title>
        <authorList>
            <person name="Park S."/>
        </authorList>
    </citation>
    <scope>NUCLEOTIDE SEQUENCE [LARGE SCALE GENOMIC DNA]</scope>
    <source>
        <strain evidence="1 2">Sa</strain>
    </source>
</reference>
<dbReference type="Proteomes" id="UP001204615">
    <property type="component" value="Unassembled WGS sequence"/>
</dbReference>